<reference evidence="2 3" key="1">
    <citation type="journal article" date="2022" name="G3 (Bethesda)">
        <title>Enemy or ally: a genomic approach to elucidate the lifestyle of Phyllosticta citrichinaensis.</title>
        <authorList>
            <person name="Buijs V.A."/>
            <person name="Groenewald J.Z."/>
            <person name="Haridas S."/>
            <person name="LaButti K.M."/>
            <person name="Lipzen A."/>
            <person name="Martin F.M."/>
            <person name="Barry K."/>
            <person name="Grigoriev I.V."/>
            <person name="Crous P.W."/>
            <person name="Seidl M.F."/>
        </authorList>
    </citation>
    <scope>NUCLEOTIDE SEQUENCE [LARGE SCALE GENOMIC DNA]</scope>
    <source>
        <strain evidence="2 3">CBS 129764</strain>
    </source>
</reference>
<feature type="compositionally biased region" description="Polar residues" evidence="1">
    <location>
        <begin position="32"/>
        <end position="46"/>
    </location>
</feature>
<feature type="compositionally biased region" description="Polar residues" evidence="1">
    <location>
        <begin position="1"/>
        <end position="22"/>
    </location>
</feature>
<protein>
    <submittedName>
        <fullName evidence="2">Uncharacterized protein</fullName>
    </submittedName>
</protein>
<evidence type="ECO:0000256" key="1">
    <source>
        <dbReference type="SAM" id="MobiDB-lite"/>
    </source>
</evidence>
<feature type="compositionally biased region" description="Acidic residues" evidence="1">
    <location>
        <begin position="63"/>
        <end position="78"/>
    </location>
</feature>
<comment type="caution">
    <text evidence="2">The sequence shown here is derived from an EMBL/GenBank/DDBJ whole genome shotgun (WGS) entry which is preliminary data.</text>
</comment>
<organism evidence="2 3">
    <name type="scientific">Phyllosticta citrichinensis</name>
    <dbReference type="NCBI Taxonomy" id="1130410"/>
    <lineage>
        <taxon>Eukaryota</taxon>
        <taxon>Fungi</taxon>
        <taxon>Dikarya</taxon>
        <taxon>Ascomycota</taxon>
        <taxon>Pezizomycotina</taxon>
        <taxon>Dothideomycetes</taxon>
        <taxon>Dothideomycetes incertae sedis</taxon>
        <taxon>Botryosphaeriales</taxon>
        <taxon>Phyllostictaceae</taxon>
        <taxon>Phyllosticta</taxon>
    </lineage>
</organism>
<dbReference type="Proteomes" id="UP001456524">
    <property type="component" value="Unassembled WGS sequence"/>
</dbReference>
<feature type="region of interest" description="Disordered" evidence="1">
    <location>
        <begin position="1"/>
        <end position="178"/>
    </location>
</feature>
<accession>A0ABR1XEQ0</accession>
<evidence type="ECO:0000313" key="2">
    <source>
        <dbReference type="EMBL" id="KAK8151049.1"/>
    </source>
</evidence>
<feature type="region of interest" description="Disordered" evidence="1">
    <location>
        <begin position="246"/>
        <end position="274"/>
    </location>
</feature>
<gene>
    <name evidence="2" type="ORF">IWX90DRAFT_419460</name>
</gene>
<evidence type="ECO:0000313" key="3">
    <source>
        <dbReference type="Proteomes" id="UP001456524"/>
    </source>
</evidence>
<feature type="compositionally biased region" description="Pro residues" evidence="1">
    <location>
        <begin position="123"/>
        <end position="137"/>
    </location>
</feature>
<name>A0ABR1XEQ0_9PEZI</name>
<sequence length="314" mass="34496">MASPVSPQRNGSLSRQITNDFQSPRIPAYNKLPSSFGINKAPTSPTVEEISPSDLEGGVPLDNAEESESAPSDAEDEILPWSRVYNVSTSRMVDKIPSNDSDGGVPLNNANDSAPHSTIPTTEMPPPPPRTKVPPEPTVEDAPCSPSQDNLELADEKVLPEPTVEEAPSRLVPELPGQTPETNDDHVFSLIQQWGLSNPQKSQGLAAWIKGEKAVHDRLRAEHAKIMEEGNVMMTLCKLYQERVDSTEQKAGDKKKGPKVSKEAMKEKEEAREAQEWVFKASKRFDVITKLMARATPAMTIVQVYDPESNLHKS</sequence>
<keyword evidence="3" id="KW-1185">Reference proteome</keyword>
<proteinExistence type="predicted"/>
<dbReference type="EMBL" id="JBBWUH010000020">
    <property type="protein sequence ID" value="KAK8151049.1"/>
    <property type="molecule type" value="Genomic_DNA"/>
</dbReference>